<proteinExistence type="predicted"/>
<dbReference type="InterPro" id="IPR001296">
    <property type="entry name" value="Glyco_trans_1"/>
</dbReference>
<evidence type="ECO:0000256" key="2">
    <source>
        <dbReference type="ARBA" id="ARBA00022679"/>
    </source>
</evidence>
<name>A0A8J3A9F1_9ACTN</name>
<keyword evidence="1" id="KW-0328">Glycosyltransferase</keyword>
<dbReference type="PANTHER" id="PTHR12526">
    <property type="entry name" value="GLYCOSYLTRANSFERASE"/>
    <property type="match status" value="1"/>
</dbReference>
<dbReference type="Pfam" id="PF13439">
    <property type="entry name" value="Glyco_transf_4"/>
    <property type="match status" value="1"/>
</dbReference>
<evidence type="ECO:0000256" key="1">
    <source>
        <dbReference type="ARBA" id="ARBA00022676"/>
    </source>
</evidence>
<comment type="caution">
    <text evidence="5">The sequence shown here is derived from an EMBL/GenBank/DDBJ whole genome shotgun (WGS) entry which is preliminary data.</text>
</comment>
<feature type="domain" description="Glycosyl transferase family 1" evidence="3">
    <location>
        <begin position="175"/>
        <end position="340"/>
    </location>
</feature>
<dbReference type="InterPro" id="IPR028098">
    <property type="entry name" value="Glyco_trans_4-like_N"/>
</dbReference>
<evidence type="ECO:0000259" key="3">
    <source>
        <dbReference type="Pfam" id="PF00534"/>
    </source>
</evidence>
<keyword evidence="6" id="KW-1185">Reference proteome</keyword>
<dbReference type="Pfam" id="PF00534">
    <property type="entry name" value="Glycos_transf_1"/>
    <property type="match status" value="1"/>
</dbReference>
<dbReference type="Gene3D" id="3.40.50.2000">
    <property type="entry name" value="Glycogen Phosphorylase B"/>
    <property type="match status" value="2"/>
</dbReference>
<dbReference type="AlphaFoldDB" id="A0A8J3A9F1"/>
<sequence length="369" mass="39998">MIKGLGLGGAERLLSLVVPRLDADRFVVDVAYVLPHKDALVPGLRAHGVRVAALARPEDRPGHWMRRLARLVRREGYDLVHTHSPVPAAVVRLSVPRSVTVVHTEHNQWERYRLPTRLANAVTYGRNDAVLSVSDGVTGSIRPPAVGLGGRAPETETLLHGVVPETAPRGPVARQDARTRLGFADNDLLIGCVANFTPKKDHAGLLEAFAQVHVELPRTRLLLVGTGPLEVGLRSRVTDLGLSAAVRFLGRRDDALDLLPALDVFVLGSRFEGLPIALIEAMAAEVACVATRVGGVPEAVRDGVTGRLVVARRPAALAGVLLELLHDEQQRHRLAHSGREHVAEHFSIDRAVQRTTELYTALLARGERP</sequence>
<evidence type="ECO:0000313" key="5">
    <source>
        <dbReference type="EMBL" id="GGI05340.1"/>
    </source>
</evidence>
<feature type="domain" description="Glycosyltransferase subfamily 4-like N-terminal" evidence="4">
    <location>
        <begin position="8"/>
        <end position="137"/>
    </location>
</feature>
<keyword evidence="2 5" id="KW-0808">Transferase</keyword>
<dbReference type="SUPFAM" id="SSF53756">
    <property type="entry name" value="UDP-Glycosyltransferase/glycogen phosphorylase"/>
    <property type="match status" value="1"/>
</dbReference>
<dbReference type="GO" id="GO:0016757">
    <property type="term" value="F:glycosyltransferase activity"/>
    <property type="evidence" value="ECO:0007669"/>
    <property type="project" value="UniProtKB-KW"/>
</dbReference>
<protein>
    <submittedName>
        <fullName evidence="5">Glycosyl transferase</fullName>
    </submittedName>
</protein>
<reference evidence="5" key="2">
    <citation type="submission" date="2020-09" db="EMBL/GenBank/DDBJ databases">
        <authorList>
            <person name="Sun Q."/>
            <person name="Zhou Y."/>
        </authorList>
    </citation>
    <scope>NUCLEOTIDE SEQUENCE</scope>
    <source>
        <strain evidence="5">CGMCC 1.14988</strain>
    </source>
</reference>
<dbReference type="EMBL" id="BMHA01000004">
    <property type="protein sequence ID" value="GGI05340.1"/>
    <property type="molecule type" value="Genomic_DNA"/>
</dbReference>
<gene>
    <name evidence="5" type="ORF">GCM10011354_13610</name>
</gene>
<organism evidence="5 6">
    <name type="scientific">Egicoccus halophilus</name>
    <dbReference type="NCBI Taxonomy" id="1670830"/>
    <lineage>
        <taxon>Bacteria</taxon>
        <taxon>Bacillati</taxon>
        <taxon>Actinomycetota</taxon>
        <taxon>Nitriliruptoria</taxon>
        <taxon>Egicoccales</taxon>
        <taxon>Egicoccaceae</taxon>
        <taxon>Egicoccus</taxon>
    </lineage>
</organism>
<dbReference type="Proteomes" id="UP000650511">
    <property type="component" value="Unassembled WGS sequence"/>
</dbReference>
<reference evidence="5" key="1">
    <citation type="journal article" date="2014" name="Int. J. Syst. Evol. Microbiol.">
        <title>Complete genome sequence of Corynebacterium casei LMG S-19264T (=DSM 44701T), isolated from a smear-ripened cheese.</title>
        <authorList>
            <consortium name="US DOE Joint Genome Institute (JGI-PGF)"/>
            <person name="Walter F."/>
            <person name="Albersmeier A."/>
            <person name="Kalinowski J."/>
            <person name="Ruckert C."/>
        </authorList>
    </citation>
    <scope>NUCLEOTIDE SEQUENCE</scope>
    <source>
        <strain evidence="5">CGMCC 1.14988</strain>
    </source>
</reference>
<evidence type="ECO:0000313" key="6">
    <source>
        <dbReference type="Proteomes" id="UP000650511"/>
    </source>
</evidence>
<evidence type="ECO:0000259" key="4">
    <source>
        <dbReference type="Pfam" id="PF13439"/>
    </source>
</evidence>
<dbReference type="RefSeq" id="WP_165403928.1">
    <property type="nucleotide sequence ID" value="NZ_CP036250.1"/>
</dbReference>
<accession>A0A8J3A9F1</accession>